<evidence type="ECO:0000313" key="3">
    <source>
        <dbReference type="Proteomes" id="UP001605036"/>
    </source>
</evidence>
<dbReference type="EMBL" id="JBHFFA010000001">
    <property type="protein sequence ID" value="KAL2654065.1"/>
    <property type="molecule type" value="Genomic_DNA"/>
</dbReference>
<accession>A0ABD1ZSN0</accession>
<feature type="region of interest" description="Disordered" evidence="1">
    <location>
        <begin position="118"/>
        <end position="162"/>
    </location>
</feature>
<feature type="region of interest" description="Disordered" evidence="1">
    <location>
        <begin position="201"/>
        <end position="253"/>
    </location>
</feature>
<proteinExistence type="predicted"/>
<comment type="caution">
    <text evidence="2">The sequence shown here is derived from an EMBL/GenBank/DDBJ whole genome shotgun (WGS) entry which is preliminary data.</text>
</comment>
<gene>
    <name evidence="2" type="ORF">R1flu_022193</name>
</gene>
<evidence type="ECO:0000313" key="2">
    <source>
        <dbReference type="EMBL" id="KAL2654065.1"/>
    </source>
</evidence>
<evidence type="ECO:0000256" key="1">
    <source>
        <dbReference type="SAM" id="MobiDB-lite"/>
    </source>
</evidence>
<reference evidence="2 3" key="1">
    <citation type="submission" date="2024-09" db="EMBL/GenBank/DDBJ databases">
        <title>Chromosome-scale assembly of Riccia fluitans.</title>
        <authorList>
            <person name="Paukszto L."/>
            <person name="Sawicki J."/>
            <person name="Karawczyk K."/>
            <person name="Piernik-Szablinska J."/>
            <person name="Szczecinska M."/>
            <person name="Mazdziarz M."/>
        </authorList>
    </citation>
    <scope>NUCLEOTIDE SEQUENCE [LARGE SCALE GENOMIC DNA]</scope>
    <source>
        <strain evidence="2">Rf_01</strain>
        <tissue evidence="2">Aerial parts of the thallus</tissue>
    </source>
</reference>
<dbReference type="Proteomes" id="UP001605036">
    <property type="component" value="Unassembled WGS sequence"/>
</dbReference>
<name>A0ABD1ZSN0_9MARC</name>
<dbReference type="AlphaFoldDB" id="A0ABD1ZSN0"/>
<keyword evidence="3" id="KW-1185">Reference proteome</keyword>
<organism evidence="2 3">
    <name type="scientific">Riccia fluitans</name>
    <dbReference type="NCBI Taxonomy" id="41844"/>
    <lineage>
        <taxon>Eukaryota</taxon>
        <taxon>Viridiplantae</taxon>
        <taxon>Streptophyta</taxon>
        <taxon>Embryophyta</taxon>
        <taxon>Marchantiophyta</taxon>
        <taxon>Marchantiopsida</taxon>
        <taxon>Marchantiidae</taxon>
        <taxon>Marchantiales</taxon>
        <taxon>Ricciaceae</taxon>
        <taxon>Riccia</taxon>
    </lineage>
</organism>
<protein>
    <submittedName>
        <fullName evidence="2">Uncharacterized protein</fullName>
    </submittedName>
</protein>
<sequence length="310" mass="35133">MRLRAEYQQNLVSSSDCDSCYCCTDRSESAHQKTLKHQREVRKSPIQFLVFLNLTRLFVPVDLRLLVLAAAQKLLSFHSEFHFIQDEMGTKRQFVPALRMNIREEIGGCFRDRTVGKVTKKMHPAQHRETPGASNSLRRAPRSSQETDEAAPESGIGKLRFDISPSQNLFELPRSTRVGALDQRQRLPDRQVIGEFGRRRKIQQFAGLPPPIEEPIKGGSRPGLERKGKSNRKKTGDPDPIPGNRRRANMPDSTAGRAMMTPIAEAQMTMTPKVNPMTNLLILTTRKMMILMRLRCGIRAGTSYRNLPSL</sequence>